<reference evidence="10" key="2">
    <citation type="journal article" date="2022" name="Proc. Natl. Acad. Sci. U.S.A.">
        <title>Diploid-dominant life cycles characterize the early evolution of Fungi.</title>
        <authorList>
            <person name="Amses K.R."/>
            <person name="Simmons D.R."/>
            <person name="Longcore J.E."/>
            <person name="Mondo S.J."/>
            <person name="Seto K."/>
            <person name="Jeronimo G.H."/>
            <person name="Bonds A.E."/>
            <person name="Quandt C.A."/>
            <person name="Davis W.J."/>
            <person name="Chang Y."/>
            <person name="Federici B.A."/>
            <person name="Kuo A."/>
            <person name="LaButti K."/>
            <person name="Pangilinan J."/>
            <person name="Andreopoulos W."/>
            <person name="Tritt A."/>
            <person name="Riley R."/>
            <person name="Hundley H."/>
            <person name="Johnson J."/>
            <person name="Lipzen A."/>
            <person name="Barry K."/>
            <person name="Lang B.F."/>
            <person name="Cuomo C.A."/>
            <person name="Buchler N.E."/>
            <person name="Grigoriev I.V."/>
            <person name="Spatafora J.W."/>
            <person name="Stajich J.E."/>
            <person name="James T.Y."/>
        </authorList>
    </citation>
    <scope>NUCLEOTIDE SEQUENCE</scope>
    <source>
        <strain evidence="10">AG</strain>
    </source>
</reference>
<evidence type="ECO:0000256" key="4">
    <source>
        <dbReference type="ARBA" id="ARBA00023277"/>
    </source>
</evidence>
<protein>
    <recommendedName>
        <fullName evidence="9">GH18 domain-containing protein</fullName>
    </recommendedName>
</protein>
<comment type="caution">
    <text evidence="10">The sequence shown here is derived from an EMBL/GenBank/DDBJ whole genome shotgun (WGS) entry which is preliminary data.</text>
</comment>
<keyword evidence="2 7" id="KW-0378">Hydrolase</keyword>
<evidence type="ECO:0000256" key="5">
    <source>
        <dbReference type="ARBA" id="ARBA00023295"/>
    </source>
</evidence>
<reference evidence="10" key="1">
    <citation type="submission" date="2021-06" db="EMBL/GenBank/DDBJ databases">
        <authorList>
            <consortium name="DOE Joint Genome Institute"/>
            <person name="Mondo S.J."/>
            <person name="Amses K.R."/>
            <person name="Simmons D.R."/>
            <person name="Longcore J.E."/>
            <person name="Seto K."/>
            <person name="Alves G.H."/>
            <person name="Bonds A.E."/>
            <person name="Quandt C.A."/>
            <person name="Davis W.J."/>
            <person name="Chang Y."/>
            <person name="Letcher P.M."/>
            <person name="Powell M.J."/>
            <person name="Kuo A."/>
            <person name="Labutti K."/>
            <person name="Pangilinan J."/>
            <person name="Andreopoulos W."/>
            <person name="Tritt A."/>
            <person name="Riley R."/>
            <person name="Hundley H."/>
            <person name="Johnson J."/>
            <person name="Lipzen A."/>
            <person name="Barry K."/>
            <person name="Berbee M.L."/>
            <person name="Buchler N.E."/>
            <person name="Grigoriev I.V."/>
            <person name="Spatafora J.W."/>
            <person name="Stajich J.E."/>
            <person name="James T.Y."/>
        </authorList>
    </citation>
    <scope>NUCLEOTIDE SEQUENCE</scope>
    <source>
        <strain evidence="10">AG</strain>
    </source>
</reference>
<name>A0AAD5EGT5_UMBRA</name>
<evidence type="ECO:0000259" key="9">
    <source>
        <dbReference type="PROSITE" id="PS51910"/>
    </source>
</evidence>
<evidence type="ECO:0000256" key="6">
    <source>
        <dbReference type="ARBA" id="ARBA00023326"/>
    </source>
</evidence>
<evidence type="ECO:0000256" key="2">
    <source>
        <dbReference type="ARBA" id="ARBA00022801"/>
    </source>
</evidence>
<dbReference type="SUPFAM" id="SSF54556">
    <property type="entry name" value="Chitinase insertion domain"/>
    <property type="match status" value="1"/>
</dbReference>
<keyword evidence="6" id="KW-0624">Polysaccharide degradation</keyword>
<dbReference type="SUPFAM" id="SSF51445">
    <property type="entry name" value="(Trans)glycosidases"/>
    <property type="match status" value="1"/>
</dbReference>
<dbReference type="GO" id="GO:0006032">
    <property type="term" value="P:chitin catabolic process"/>
    <property type="evidence" value="ECO:0007669"/>
    <property type="project" value="UniProtKB-KW"/>
</dbReference>
<dbReference type="Proteomes" id="UP001206595">
    <property type="component" value="Unassembled WGS sequence"/>
</dbReference>
<feature type="non-terminal residue" evidence="10">
    <location>
        <position position="367"/>
    </location>
</feature>
<evidence type="ECO:0000256" key="3">
    <source>
        <dbReference type="ARBA" id="ARBA00023024"/>
    </source>
</evidence>
<keyword evidence="5 7" id="KW-0326">Glycosidase</keyword>
<dbReference type="InterPro" id="IPR001223">
    <property type="entry name" value="Glyco_hydro18_cat"/>
</dbReference>
<comment type="catalytic activity">
    <reaction evidence="1">
        <text>Random endo-hydrolysis of N-acetyl-beta-D-glucosaminide (1-&gt;4)-beta-linkages in chitin and chitodextrins.</text>
        <dbReference type="EC" id="3.2.1.14"/>
    </reaction>
</comment>
<dbReference type="Gene3D" id="3.20.20.80">
    <property type="entry name" value="Glycosidases"/>
    <property type="match status" value="1"/>
</dbReference>
<dbReference type="InterPro" id="IPR017853">
    <property type="entry name" value="GH"/>
</dbReference>
<dbReference type="AlphaFoldDB" id="A0AAD5EGT5"/>
<accession>A0AAD5EGT5</accession>
<dbReference type="Gene3D" id="3.10.50.10">
    <property type="match status" value="1"/>
</dbReference>
<keyword evidence="11" id="KW-1185">Reference proteome</keyword>
<dbReference type="GO" id="GO:0008843">
    <property type="term" value="F:endochitinase activity"/>
    <property type="evidence" value="ECO:0007669"/>
    <property type="project" value="UniProtKB-EC"/>
</dbReference>
<dbReference type="PROSITE" id="PS51910">
    <property type="entry name" value="GH18_2"/>
    <property type="match status" value="1"/>
</dbReference>
<dbReference type="GO" id="GO:0008061">
    <property type="term" value="F:chitin binding"/>
    <property type="evidence" value="ECO:0007669"/>
    <property type="project" value="InterPro"/>
</dbReference>
<organism evidence="10 11">
    <name type="scientific">Umbelopsis ramanniana AG</name>
    <dbReference type="NCBI Taxonomy" id="1314678"/>
    <lineage>
        <taxon>Eukaryota</taxon>
        <taxon>Fungi</taxon>
        <taxon>Fungi incertae sedis</taxon>
        <taxon>Mucoromycota</taxon>
        <taxon>Mucoromycotina</taxon>
        <taxon>Umbelopsidomycetes</taxon>
        <taxon>Umbelopsidales</taxon>
        <taxon>Umbelopsidaceae</taxon>
        <taxon>Umbelopsis</taxon>
    </lineage>
</organism>
<evidence type="ECO:0000256" key="7">
    <source>
        <dbReference type="RuleBase" id="RU000489"/>
    </source>
</evidence>
<dbReference type="InterPro" id="IPR001579">
    <property type="entry name" value="Glyco_hydro_18_chit_AS"/>
</dbReference>
<dbReference type="GeneID" id="75909400"/>
<dbReference type="PROSITE" id="PS01095">
    <property type="entry name" value="GH18_1"/>
    <property type="match status" value="1"/>
</dbReference>
<dbReference type="SMART" id="SM00636">
    <property type="entry name" value="Glyco_18"/>
    <property type="match status" value="1"/>
</dbReference>
<dbReference type="EMBL" id="MU620895">
    <property type="protein sequence ID" value="KAI8583566.1"/>
    <property type="molecule type" value="Genomic_DNA"/>
</dbReference>
<keyword evidence="3" id="KW-0146">Chitin degradation</keyword>
<evidence type="ECO:0000313" key="11">
    <source>
        <dbReference type="Proteomes" id="UP001206595"/>
    </source>
</evidence>
<feature type="domain" description="GH18" evidence="9">
    <location>
        <begin position="1"/>
        <end position="367"/>
    </location>
</feature>
<dbReference type="GO" id="GO:0000272">
    <property type="term" value="P:polysaccharide catabolic process"/>
    <property type="evidence" value="ECO:0007669"/>
    <property type="project" value="UniProtKB-KW"/>
</dbReference>
<dbReference type="Pfam" id="PF00704">
    <property type="entry name" value="Glyco_hydro_18"/>
    <property type="match status" value="1"/>
</dbReference>
<proteinExistence type="inferred from homology"/>
<sequence length="367" mass="40297">SYFPNWLYSDYPVSSIDMTKYTHINYAFAILNTNSTPTWTDPDNTVTQLPSLVTAAHKQNVKVSISVGGWTGCLKYSATASTEANRQAFIAWNIAQITNYNLDGVDLDWEYPGRQGAGCNGVDEANDAPNYLTLLQELRSALDTKFGTGVKEITLAVRVQPFDQNGGILSDMSAYAKVVTRFNLMLYDINGSWNTVTGPNAPFNYAAGQDPYSFVQAITTWKAANVPASQLVAGMAYYGRSTTALEDMTITGSQYQAQSTVPPAGDQTDAYWQDPYCSADPGGLSGQWQWKYMRSQGLLTTPTTAASPWVRYFDNVTQTPWLFNPNTKIYLSYDDPVSIGVKVNYAVCQGLAGAMVWDVSNDNGELL</sequence>
<feature type="non-terminal residue" evidence="10">
    <location>
        <position position="1"/>
    </location>
</feature>
<dbReference type="InterPro" id="IPR029070">
    <property type="entry name" value="Chitinase_insertion_sf"/>
</dbReference>
<dbReference type="InterPro" id="IPR011583">
    <property type="entry name" value="Chitinase_II/V-like_cat"/>
</dbReference>
<evidence type="ECO:0000256" key="8">
    <source>
        <dbReference type="RuleBase" id="RU004453"/>
    </source>
</evidence>
<dbReference type="PANTHER" id="PTHR11177">
    <property type="entry name" value="CHITINASE"/>
    <property type="match status" value="1"/>
</dbReference>
<dbReference type="GO" id="GO:0005576">
    <property type="term" value="C:extracellular region"/>
    <property type="evidence" value="ECO:0007669"/>
    <property type="project" value="TreeGrafter"/>
</dbReference>
<dbReference type="RefSeq" id="XP_051448570.1">
    <property type="nucleotide sequence ID" value="XM_051584050.1"/>
</dbReference>
<gene>
    <name evidence="10" type="ORF">K450DRAFT_165570</name>
</gene>
<keyword evidence="4" id="KW-0119">Carbohydrate metabolism</keyword>
<dbReference type="PANTHER" id="PTHR11177:SF392">
    <property type="entry name" value="HAP41P"/>
    <property type="match status" value="1"/>
</dbReference>
<evidence type="ECO:0000313" key="10">
    <source>
        <dbReference type="EMBL" id="KAI8583566.1"/>
    </source>
</evidence>
<dbReference type="InterPro" id="IPR050314">
    <property type="entry name" value="Glycosyl_Hydrlase_18"/>
</dbReference>
<comment type="similarity">
    <text evidence="8">Belongs to the glycosyl hydrolase 18 family.</text>
</comment>
<evidence type="ECO:0000256" key="1">
    <source>
        <dbReference type="ARBA" id="ARBA00000822"/>
    </source>
</evidence>